<dbReference type="NCBIfam" id="TIGR01414">
    <property type="entry name" value="autotrans_barl"/>
    <property type="match status" value="1"/>
</dbReference>
<evidence type="ECO:0000313" key="3">
    <source>
        <dbReference type="Proteomes" id="UP001596018"/>
    </source>
</evidence>
<accession>A0ABW0JWQ3</accession>
<gene>
    <name evidence="2" type="ORF">ACFPK0_08820</name>
</gene>
<evidence type="ECO:0000313" key="2">
    <source>
        <dbReference type="EMBL" id="MFC5440111.1"/>
    </source>
</evidence>
<proteinExistence type="predicted"/>
<protein>
    <submittedName>
        <fullName evidence="2">Autotransporter outer membrane beta-barrel domain-containing protein</fullName>
    </submittedName>
</protein>
<name>A0ABW0JWQ3_9GAMM</name>
<feature type="chain" id="PRO_5045653348" evidence="1">
    <location>
        <begin position="31"/>
        <end position="279"/>
    </location>
</feature>
<sequence length="279" mass="31125">MNRGFSTCAHRRARSLLLFPLAMMSTAALAQHSPALDRASLWVGGYYTHMDTVIGASDKSGDHYGSVDLENDLGFDSHKTTPRARLDFLIGDHQGFSFDYYDARRTRTKSMTRDFSYGGTNYIASASARGKLNFNFGSAAYRWWMGSGNDVFGIGLGAAYYGVHASISGKARLNDEVVQASSSSSENAWAPMLQLGWRHAFANTMRMYVDLSGVKRNSSRLGGHIYNASVGFEWFPWEHVGLGAEYGYSRISLHQHREHFNDGLDMKFSGPSLFARFRF</sequence>
<dbReference type="InterPro" id="IPR036709">
    <property type="entry name" value="Autotransporte_beta_dom_sf"/>
</dbReference>
<dbReference type="RefSeq" id="WP_377339896.1">
    <property type="nucleotide sequence ID" value="NZ_JALBWS010000012.1"/>
</dbReference>
<keyword evidence="3" id="KW-1185">Reference proteome</keyword>
<dbReference type="InterPro" id="IPR006315">
    <property type="entry name" value="OM_autotransptr_brl_dom"/>
</dbReference>
<keyword evidence="1" id="KW-0732">Signal</keyword>
<organism evidence="2 3">
    <name type="scientific">Rhodanobacter ginsenosidimutans</name>
    <dbReference type="NCBI Taxonomy" id="490571"/>
    <lineage>
        <taxon>Bacteria</taxon>
        <taxon>Pseudomonadati</taxon>
        <taxon>Pseudomonadota</taxon>
        <taxon>Gammaproteobacteria</taxon>
        <taxon>Lysobacterales</taxon>
        <taxon>Rhodanobacteraceae</taxon>
        <taxon>Rhodanobacter</taxon>
    </lineage>
</organism>
<dbReference type="SUPFAM" id="SSF103515">
    <property type="entry name" value="Autotransporter"/>
    <property type="match status" value="1"/>
</dbReference>
<evidence type="ECO:0000256" key="1">
    <source>
        <dbReference type="SAM" id="SignalP"/>
    </source>
</evidence>
<reference evidence="3" key="1">
    <citation type="journal article" date="2019" name="Int. J. Syst. Evol. Microbiol.">
        <title>The Global Catalogue of Microorganisms (GCM) 10K type strain sequencing project: providing services to taxonomists for standard genome sequencing and annotation.</title>
        <authorList>
            <consortium name="The Broad Institute Genomics Platform"/>
            <consortium name="The Broad Institute Genome Sequencing Center for Infectious Disease"/>
            <person name="Wu L."/>
            <person name="Ma J."/>
        </authorList>
    </citation>
    <scope>NUCLEOTIDE SEQUENCE [LARGE SCALE GENOMIC DNA]</scope>
    <source>
        <strain evidence="3">KACC 12822</strain>
    </source>
</reference>
<dbReference type="EMBL" id="JBHSMM010000001">
    <property type="protein sequence ID" value="MFC5440111.1"/>
    <property type="molecule type" value="Genomic_DNA"/>
</dbReference>
<feature type="signal peptide" evidence="1">
    <location>
        <begin position="1"/>
        <end position="30"/>
    </location>
</feature>
<dbReference type="Proteomes" id="UP001596018">
    <property type="component" value="Unassembled WGS sequence"/>
</dbReference>
<comment type="caution">
    <text evidence="2">The sequence shown here is derived from an EMBL/GenBank/DDBJ whole genome shotgun (WGS) entry which is preliminary data.</text>
</comment>